<evidence type="ECO:0000256" key="5">
    <source>
        <dbReference type="HAMAP-Rule" id="MF_00099"/>
    </source>
</evidence>
<dbReference type="EMBL" id="FMTP01000003">
    <property type="protein sequence ID" value="SCW67701.1"/>
    <property type="molecule type" value="Genomic_DNA"/>
</dbReference>
<dbReference type="InterPro" id="IPR000673">
    <property type="entry name" value="Sig_transdc_resp-reg_Me-estase"/>
</dbReference>
<comment type="PTM">
    <text evidence="5">Phosphorylated by CheA. Phosphorylation of the N-terminal regulatory domain activates the methylesterase activity.</text>
</comment>
<dbReference type="InterPro" id="IPR001789">
    <property type="entry name" value="Sig_transdc_resp-reg_receiver"/>
</dbReference>
<keyword evidence="5 7" id="KW-0597">Phosphoprotein</keyword>
<comment type="function">
    <text evidence="5">Involved in chemotaxis. Part of a chemotaxis signal transduction system that modulates chemotaxis in response to various stimuli. Catalyzes the demethylation of specific methylglutamate residues introduced into the chemoreceptors (methyl-accepting chemotaxis proteins or MCP) by CheR. Also mediates the irreversible deamidation of specific glutamine residues to glutamic acid.</text>
</comment>
<dbReference type="EC" id="3.1.1.61" evidence="5"/>
<dbReference type="CDD" id="cd17541">
    <property type="entry name" value="REC_CheB-like"/>
    <property type="match status" value="1"/>
</dbReference>
<dbReference type="NCBIfam" id="NF001965">
    <property type="entry name" value="PRK00742.1"/>
    <property type="match status" value="1"/>
</dbReference>
<dbReference type="GO" id="GO:0000156">
    <property type="term" value="F:phosphorelay response regulator activity"/>
    <property type="evidence" value="ECO:0007669"/>
    <property type="project" value="InterPro"/>
</dbReference>
<comment type="similarity">
    <text evidence="5">Belongs to the CheB family.</text>
</comment>
<dbReference type="PROSITE" id="PS50122">
    <property type="entry name" value="CHEB"/>
    <property type="match status" value="1"/>
</dbReference>
<dbReference type="EC" id="3.5.1.44" evidence="5"/>
<evidence type="ECO:0000256" key="6">
    <source>
        <dbReference type="PROSITE-ProRule" id="PRU00050"/>
    </source>
</evidence>
<comment type="catalytic activity">
    <reaction evidence="4 5">
        <text>[protein]-L-glutamate 5-O-methyl ester + H2O = L-glutamyl-[protein] + methanol + H(+)</text>
        <dbReference type="Rhea" id="RHEA:23236"/>
        <dbReference type="Rhea" id="RHEA-COMP:10208"/>
        <dbReference type="Rhea" id="RHEA-COMP:10311"/>
        <dbReference type="ChEBI" id="CHEBI:15377"/>
        <dbReference type="ChEBI" id="CHEBI:15378"/>
        <dbReference type="ChEBI" id="CHEBI:17790"/>
        <dbReference type="ChEBI" id="CHEBI:29973"/>
        <dbReference type="ChEBI" id="CHEBI:82795"/>
        <dbReference type="EC" id="3.1.1.61"/>
    </reaction>
</comment>
<comment type="domain">
    <text evidence="5">Contains a C-terminal catalytic domain, and an N-terminal region which modulates catalytic activity.</text>
</comment>
<keyword evidence="2 5" id="KW-0145">Chemotaxis</keyword>
<gene>
    <name evidence="5" type="primary">cheB</name>
    <name evidence="10" type="ORF">SAMN05660859_2163</name>
</gene>
<dbReference type="Pfam" id="PF00072">
    <property type="entry name" value="Response_reg"/>
    <property type="match status" value="1"/>
</dbReference>
<evidence type="ECO:0000256" key="1">
    <source>
        <dbReference type="ARBA" id="ARBA00022490"/>
    </source>
</evidence>
<dbReference type="PROSITE" id="PS50110">
    <property type="entry name" value="RESPONSE_REGULATORY"/>
    <property type="match status" value="1"/>
</dbReference>
<protein>
    <recommendedName>
        <fullName evidence="5">Protein-glutamate methylesterase/protein-glutamine glutaminase</fullName>
        <ecNumber evidence="5">3.1.1.61</ecNumber>
        <ecNumber evidence="5">3.5.1.44</ecNumber>
    </recommendedName>
</protein>
<dbReference type="AlphaFoldDB" id="A0A1G4SFB9"/>
<dbReference type="InterPro" id="IPR035909">
    <property type="entry name" value="CheB_C"/>
</dbReference>
<evidence type="ECO:0000256" key="3">
    <source>
        <dbReference type="ARBA" id="ARBA00022801"/>
    </source>
</evidence>
<evidence type="ECO:0000259" key="8">
    <source>
        <dbReference type="PROSITE" id="PS50110"/>
    </source>
</evidence>
<dbReference type="CDD" id="cd16432">
    <property type="entry name" value="CheB_Rec"/>
    <property type="match status" value="1"/>
</dbReference>
<comment type="subcellular location">
    <subcellularLocation>
        <location evidence="5">Cytoplasm</location>
    </subcellularLocation>
</comment>
<feature type="domain" description="CheB-type methylesterase" evidence="9">
    <location>
        <begin position="172"/>
        <end position="364"/>
    </location>
</feature>
<accession>A0A1G4SFB9</accession>
<organism evidence="10 11">
    <name type="scientific">Ancylobacter rudongensis</name>
    <dbReference type="NCBI Taxonomy" id="177413"/>
    <lineage>
        <taxon>Bacteria</taxon>
        <taxon>Pseudomonadati</taxon>
        <taxon>Pseudomonadota</taxon>
        <taxon>Alphaproteobacteria</taxon>
        <taxon>Hyphomicrobiales</taxon>
        <taxon>Xanthobacteraceae</taxon>
        <taxon>Ancylobacter</taxon>
    </lineage>
</organism>
<dbReference type="Gene3D" id="3.40.50.180">
    <property type="entry name" value="Methylesterase CheB, C-terminal domain"/>
    <property type="match status" value="1"/>
</dbReference>
<sequence length="364" mass="38528">MIKLLVVDDSALLRKLLGEVFTQAGGFELRFARDGVEALEQNRAFAPDVITLDLNMPRLDGLACLDQLMVERPCPVVMVSSHTEAGAEATLKGLQLGAVDFVPKPAGAVSLHLREWAPALVEAVRGAARARVRPSLRLRERVRHRIGRAASSRPDAMPAPGSGEAHFPNEAPLPGEGLVLVGTSTGGPPALEALLVPLPADFPWPILVAQHMPGSFTGPLARRLDTLCALSIVEVRRPVPLQPGTVYIGAGDADLIVSRRAGGLVAMAAPAQADYLWHPSADRLVRSAMEHLPPRQLVGVLMTGMGNDGAQAMAMLRAQGGHTIAEAEETAIVWGMPGELVKAGGAEFVVPLPDIAARLEKMVP</sequence>
<dbReference type="RefSeq" id="WP_091439164.1">
    <property type="nucleotide sequence ID" value="NZ_FMTP01000003.1"/>
</dbReference>
<keyword evidence="1 5" id="KW-0963">Cytoplasm</keyword>
<dbReference type="SUPFAM" id="SSF52738">
    <property type="entry name" value="Methylesterase CheB, C-terminal domain"/>
    <property type="match status" value="1"/>
</dbReference>
<dbReference type="Gene3D" id="3.40.50.2300">
    <property type="match status" value="1"/>
</dbReference>
<dbReference type="Pfam" id="PF01339">
    <property type="entry name" value="CheB_methylest"/>
    <property type="match status" value="1"/>
</dbReference>
<feature type="active site" evidence="5 6">
    <location>
        <position position="184"/>
    </location>
</feature>
<dbReference type="GO" id="GO:0005737">
    <property type="term" value="C:cytoplasm"/>
    <property type="evidence" value="ECO:0007669"/>
    <property type="project" value="UniProtKB-SubCell"/>
</dbReference>
<evidence type="ECO:0000313" key="11">
    <source>
        <dbReference type="Proteomes" id="UP000198889"/>
    </source>
</evidence>
<evidence type="ECO:0000259" key="9">
    <source>
        <dbReference type="PROSITE" id="PS50122"/>
    </source>
</evidence>
<keyword evidence="3 5" id="KW-0378">Hydrolase</keyword>
<proteinExistence type="inferred from homology"/>
<dbReference type="STRING" id="177413.SAMN05660859_2163"/>
<name>A0A1G4SFB9_9HYPH</name>
<reference evidence="11" key="1">
    <citation type="submission" date="2016-10" db="EMBL/GenBank/DDBJ databases">
        <authorList>
            <person name="Varghese N."/>
            <person name="Submissions S."/>
        </authorList>
    </citation>
    <scope>NUCLEOTIDE SEQUENCE [LARGE SCALE GENOMIC DNA]</scope>
    <source>
        <strain evidence="11">CGMCC 1.1761</strain>
    </source>
</reference>
<feature type="modified residue" description="4-aspartylphosphate" evidence="5 7">
    <location>
        <position position="53"/>
    </location>
</feature>
<evidence type="ECO:0000256" key="7">
    <source>
        <dbReference type="PROSITE-ProRule" id="PRU00169"/>
    </source>
</evidence>
<dbReference type="PANTHER" id="PTHR42872">
    <property type="entry name" value="PROTEIN-GLUTAMATE METHYLESTERASE/PROTEIN-GLUTAMINE GLUTAMINASE"/>
    <property type="match status" value="1"/>
</dbReference>
<evidence type="ECO:0000256" key="2">
    <source>
        <dbReference type="ARBA" id="ARBA00022500"/>
    </source>
</evidence>
<dbReference type="SUPFAM" id="SSF52172">
    <property type="entry name" value="CheY-like"/>
    <property type="match status" value="1"/>
</dbReference>
<dbReference type="PANTHER" id="PTHR42872:SF6">
    <property type="entry name" value="PROTEIN-GLUTAMATE METHYLESTERASE_PROTEIN-GLUTAMINE GLUTAMINASE"/>
    <property type="match status" value="1"/>
</dbReference>
<dbReference type="GO" id="GO:0008984">
    <property type="term" value="F:protein-glutamate methylesterase activity"/>
    <property type="evidence" value="ECO:0007669"/>
    <property type="project" value="UniProtKB-UniRule"/>
</dbReference>
<dbReference type="HAMAP" id="MF_00099">
    <property type="entry name" value="CheB_chemtxs"/>
    <property type="match status" value="1"/>
</dbReference>
<dbReference type="GO" id="GO:0006935">
    <property type="term" value="P:chemotaxis"/>
    <property type="evidence" value="ECO:0007669"/>
    <property type="project" value="UniProtKB-UniRule"/>
</dbReference>
<evidence type="ECO:0000256" key="4">
    <source>
        <dbReference type="ARBA" id="ARBA00048267"/>
    </source>
</evidence>
<dbReference type="SMART" id="SM00448">
    <property type="entry name" value="REC"/>
    <property type="match status" value="1"/>
</dbReference>
<dbReference type="InterPro" id="IPR011006">
    <property type="entry name" value="CheY-like_superfamily"/>
</dbReference>
<dbReference type="PIRSF" id="PIRSF000876">
    <property type="entry name" value="RR_chemtxs_CheB"/>
    <property type="match status" value="1"/>
</dbReference>
<dbReference type="Proteomes" id="UP000198889">
    <property type="component" value="Unassembled WGS sequence"/>
</dbReference>
<feature type="active site" evidence="5 6">
    <location>
        <position position="308"/>
    </location>
</feature>
<dbReference type="GO" id="GO:0050568">
    <property type="term" value="F:protein-glutamine glutaminase activity"/>
    <property type="evidence" value="ECO:0007669"/>
    <property type="project" value="UniProtKB-UniRule"/>
</dbReference>
<feature type="active site" evidence="5 6">
    <location>
        <position position="211"/>
    </location>
</feature>
<evidence type="ECO:0000313" key="10">
    <source>
        <dbReference type="EMBL" id="SCW67701.1"/>
    </source>
</evidence>
<comment type="catalytic activity">
    <reaction evidence="5">
        <text>L-glutaminyl-[protein] + H2O = L-glutamyl-[protein] + NH4(+)</text>
        <dbReference type="Rhea" id="RHEA:16441"/>
        <dbReference type="Rhea" id="RHEA-COMP:10207"/>
        <dbReference type="Rhea" id="RHEA-COMP:10208"/>
        <dbReference type="ChEBI" id="CHEBI:15377"/>
        <dbReference type="ChEBI" id="CHEBI:28938"/>
        <dbReference type="ChEBI" id="CHEBI:29973"/>
        <dbReference type="ChEBI" id="CHEBI:30011"/>
        <dbReference type="EC" id="3.5.1.44"/>
    </reaction>
</comment>
<keyword evidence="11" id="KW-1185">Reference proteome</keyword>
<feature type="domain" description="Response regulatory" evidence="8">
    <location>
        <begin position="3"/>
        <end position="119"/>
    </location>
</feature>
<dbReference type="InterPro" id="IPR008248">
    <property type="entry name" value="CheB-like"/>
</dbReference>